<organism evidence="2 3">
    <name type="scientific">Zopfia rhizophila CBS 207.26</name>
    <dbReference type="NCBI Taxonomy" id="1314779"/>
    <lineage>
        <taxon>Eukaryota</taxon>
        <taxon>Fungi</taxon>
        <taxon>Dikarya</taxon>
        <taxon>Ascomycota</taxon>
        <taxon>Pezizomycotina</taxon>
        <taxon>Dothideomycetes</taxon>
        <taxon>Dothideomycetes incertae sedis</taxon>
        <taxon>Zopfiaceae</taxon>
        <taxon>Zopfia</taxon>
    </lineage>
</organism>
<dbReference type="Proteomes" id="UP000800200">
    <property type="component" value="Unassembled WGS sequence"/>
</dbReference>
<feature type="region of interest" description="Disordered" evidence="1">
    <location>
        <begin position="274"/>
        <end position="304"/>
    </location>
</feature>
<evidence type="ECO:0000313" key="2">
    <source>
        <dbReference type="EMBL" id="KAF2191004.1"/>
    </source>
</evidence>
<dbReference type="OrthoDB" id="5986190at2759"/>
<protein>
    <recommendedName>
        <fullName evidence="4">VWFA domain-containing protein</fullName>
    </recommendedName>
</protein>
<feature type="compositionally biased region" description="Low complexity" evidence="1">
    <location>
        <begin position="95"/>
        <end position="105"/>
    </location>
</feature>
<feature type="region of interest" description="Disordered" evidence="1">
    <location>
        <begin position="94"/>
        <end position="123"/>
    </location>
</feature>
<keyword evidence="3" id="KW-1185">Reference proteome</keyword>
<accession>A0A6A6EH22</accession>
<evidence type="ECO:0000256" key="1">
    <source>
        <dbReference type="SAM" id="MobiDB-lite"/>
    </source>
</evidence>
<reference evidence="2" key="1">
    <citation type="journal article" date="2020" name="Stud. Mycol.">
        <title>101 Dothideomycetes genomes: a test case for predicting lifestyles and emergence of pathogens.</title>
        <authorList>
            <person name="Haridas S."/>
            <person name="Albert R."/>
            <person name="Binder M."/>
            <person name="Bloem J."/>
            <person name="Labutti K."/>
            <person name="Salamov A."/>
            <person name="Andreopoulos B."/>
            <person name="Baker S."/>
            <person name="Barry K."/>
            <person name="Bills G."/>
            <person name="Bluhm B."/>
            <person name="Cannon C."/>
            <person name="Castanera R."/>
            <person name="Culley D."/>
            <person name="Daum C."/>
            <person name="Ezra D."/>
            <person name="Gonzalez J."/>
            <person name="Henrissat B."/>
            <person name="Kuo A."/>
            <person name="Liang C."/>
            <person name="Lipzen A."/>
            <person name="Lutzoni F."/>
            <person name="Magnuson J."/>
            <person name="Mondo S."/>
            <person name="Nolan M."/>
            <person name="Ohm R."/>
            <person name="Pangilinan J."/>
            <person name="Park H.-J."/>
            <person name="Ramirez L."/>
            <person name="Alfaro M."/>
            <person name="Sun H."/>
            <person name="Tritt A."/>
            <person name="Yoshinaga Y."/>
            <person name="Zwiers L.-H."/>
            <person name="Turgeon B."/>
            <person name="Goodwin S."/>
            <person name="Spatafora J."/>
            <person name="Crous P."/>
            <person name="Grigoriev I."/>
        </authorList>
    </citation>
    <scope>NUCLEOTIDE SEQUENCE</scope>
    <source>
        <strain evidence="2">CBS 207.26</strain>
    </source>
</reference>
<sequence>MLESSSSRLNAIQVYRTAKRISGKADDNQFPDAFKTIDGPVRAPVAATLDSIVPRRGPPQTPPVKPDAFTDGLVPGLNIVYALISCKDPVLEQCTPSSSTSPTWSKGHRHSGSDPYRSPSSRSVSWNIESRVSGNHIQESFPEEQSDATLKPRNGKFPVSHRPQWSIAENEPSTSNGWLGKLDGRDHIFLIDDSESMKPYWQTVIRVFKALAYIVKRADPDGIDLCFTSSAKPINRKNRKELVATIEKKKLAGRCDMKWALGTILEGFWSELDKPSERPRAKSRLSLLSPTSSSPQKKKGGISV</sequence>
<dbReference type="AlphaFoldDB" id="A0A6A6EH22"/>
<name>A0A6A6EH22_9PEZI</name>
<proteinExistence type="predicted"/>
<evidence type="ECO:0008006" key="4">
    <source>
        <dbReference type="Google" id="ProtNLM"/>
    </source>
</evidence>
<dbReference type="EMBL" id="ML994617">
    <property type="protein sequence ID" value="KAF2191004.1"/>
    <property type="molecule type" value="Genomic_DNA"/>
</dbReference>
<feature type="compositionally biased region" description="Low complexity" evidence="1">
    <location>
        <begin position="284"/>
        <end position="295"/>
    </location>
</feature>
<gene>
    <name evidence="2" type="ORF">K469DRAFT_808050</name>
</gene>
<evidence type="ECO:0000313" key="3">
    <source>
        <dbReference type="Proteomes" id="UP000800200"/>
    </source>
</evidence>